<evidence type="ECO:0000256" key="1">
    <source>
        <dbReference type="ARBA" id="ARBA00022614"/>
    </source>
</evidence>
<dbReference type="SMART" id="SM00369">
    <property type="entry name" value="LRR_TYP"/>
    <property type="match status" value="3"/>
</dbReference>
<evidence type="ECO:0000313" key="3">
    <source>
        <dbReference type="EMBL" id="KYN27152.1"/>
    </source>
</evidence>
<proteinExistence type="predicted"/>
<evidence type="ECO:0000313" key="4">
    <source>
        <dbReference type="Proteomes" id="UP000078492"/>
    </source>
</evidence>
<protein>
    <submittedName>
        <fullName evidence="3">Leucine-rich repeat-containing protein 40</fullName>
    </submittedName>
</protein>
<keyword evidence="2" id="KW-0677">Repeat</keyword>
<dbReference type="InterPro" id="IPR001611">
    <property type="entry name" value="Leu-rich_rpt"/>
</dbReference>
<accession>A0A195EGZ1</accession>
<dbReference type="PANTHER" id="PTHR48051">
    <property type="match status" value="1"/>
</dbReference>
<reference evidence="3 4" key="1">
    <citation type="submission" date="2015-09" db="EMBL/GenBank/DDBJ databases">
        <title>Trachymyrmex cornetzi WGS genome.</title>
        <authorList>
            <person name="Nygaard S."/>
            <person name="Hu H."/>
            <person name="Boomsma J."/>
            <person name="Zhang G."/>
        </authorList>
    </citation>
    <scope>NUCLEOTIDE SEQUENCE [LARGE SCALE GENOMIC DNA]</scope>
    <source>
        <strain evidence="3">Tcor2-1</strain>
        <tissue evidence="3">Whole body</tissue>
    </source>
</reference>
<dbReference type="GO" id="GO:0005737">
    <property type="term" value="C:cytoplasm"/>
    <property type="evidence" value="ECO:0007669"/>
    <property type="project" value="TreeGrafter"/>
</dbReference>
<dbReference type="EMBL" id="KQ978957">
    <property type="protein sequence ID" value="KYN27152.1"/>
    <property type="molecule type" value="Genomic_DNA"/>
</dbReference>
<dbReference type="Gene3D" id="3.80.10.10">
    <property type="entry name" value="Ribonuclease Inhibitor"/>
    <property type="match status" value="1"/>
</dbReference>
<evidence type="ECO:0000256" key="2">
    <source>
        <dbReference type="ARBA" id="ARBA00022737"/>
    </source>
</evidence>
<dbReference type="Proteomes" id="UP000078492">
    <property type="component" value="Unassembled WGS sequence"/>
</dbReference>
<dbReference type="InterPro" id="IPR032675">
    <property type="entry name" value="LRR_dom_sf"/>
</dbReference>
<dbReference type="SUPFAM" id="SSF52058">
    <property type="entry name" value="L domain-like"/>
    <property type="match status" value="1"/>
</dbReference>
<dbReference type="PRINTS" id="PR00019">
    <property type="entry name" value="LEURICHRPT"/>
</dbReference>
<name>A0A195EGZ1_9HYME</name>
<keyword evidence="4" id="KW-1185">Reference proteome</keyword>
<dbReference type="STRING" id="471704.A0A195EGZ1"/>
<dbReference type="Pfam" id="PF00560">
    <property type="entry name" value="LRR_1"/>
    <property type="match status" value="1"/>
</dbReference>
<gene>
    <name evidence="3" type="ORF">ALC57_03495</name>
</gene>
<feature type="non-terminal residue" evidence="3">
    <location>
        <position position="1"/>
    </location>
</feature>
<keyword evidence="1" id="KW-0433">Leucine-rich repeat</keyword>
<organism evidence="3 4">
    <name type="scientific">Trachymyrmex cornetzi</name>
    <dbReference type="NCBI Taxonomy" id="471704"/>
    <lineage>
        <taxon>Eukaryota</taxon>
        <taxon>Metazoa</taxon>
        <taxon>Ecdysozoa</taxon>
        <taxon>Arthropoda</taxon>
        <taxon>Hexapoda</taxon>
        <taxon>Insecta</taxon>
        <taxon>Pterygota</taxon>
        <taxon>Neoptera</taxon>
        <taxon>Endopterygota</taxon>
        <taxon>Hymenoptera</taxon>
        <taxon>Apocrita</taxon>
        <taxon>Aculeata</taxon>
        <taxon>Formicoidea</taxon>
        <taxon>Formicidae</taxon>
        <taxon>Myrmicinae</taxon>
        <taxon>Trachymyrmex</taxon>
    </lineage>
</organism>
<sequence length="209" mass="24463">KRQRFHSEDLTKIYLAHLKFCTPLTLNFLTLNNTTMWLNLTDVNISSNKIDVLPRKLGAFHCLRRLNLSHNCLSRYSGWVWLKEARIKRTLHFLDISNNSLLEISEYIWSLNALVELKMSHNLLGRLPQGIEKVRNLSILDLSHNMLMYLPAGIIFLRLQTIDISMNPLVVNPPILFYKIMYPSLTMFAARSLQQYCRYVAFFNLCTIM</sequence>
<dbReference type="PANTHER" id="PTHR48051:SF1">
    <property type="entry name" value="RAS SUPPRESSOR PROTEIN 1"/>
    <property type="match status" value="1"/>
</dbReference>
<dbReference type="InterPro" id="IPR003591">
    <property type="entry name" value="Leu-rich_rpt_typical-subtyp"/>
</dbReference>
<dbReference type="AlphaFoldDB" id="A0A195EGZ1"/>
<dbReference type="InterPro" id="IPR050216">
    <property type="entry name" value="LRR_domain-containing"/>
</dbReference>